<evidence type="ECO:0000313" key="3">
    <source>
        <dbReference type="WBParaSite" id="Pan_g14642.t1"/>
    </source>
</evidence>
<name>A0A7E4V057_PANRE</name>
<dbReference type="WBParaSite" id="Pan_g14642.t1">
    <property type="protein sequence ID" value="Pan_g14642.t1"/>
    <property type="gene ID" value="Pan_g14642"/>
</dbReference>
<proteinExistence type="predicted"/>
<feature type="region of interest" description="Disordered" evidence="1">
    <location>
        <begin position="1"/>
        <end position="104"/>
    </location>
</feature>
<feature type="compositionally biased region" description="Basic residues" evidence="1">
    <location>
        <begin position="72"/>
        <end position="88"/>
    </location>
</feature>
<feature type="compositionally biased region" description="Low complexity" evidence="1">
    <location>
        <begin position="1"/>
        <end position="14"/>
    </location>
</feature>
<evidence type="ECO:0000313" key="2">
    <source>
        <dbReference type="Proteomes" id="UP000492821"/>
    </source>
</evidence>
<accession>A0A7E4V057</accession>
<dbReference type="AlphaFoldDB" id="A0A7E4V057"/>
<sequence length="126" mass="13894">MAKAVASSNKKNASPVHKKVKNPRMPTSGSDREFRRLRVPSKKTSEAQLQRSSVKRRPVKTERPTKTSRSSKAVKRRGSARHRVPAKKAKSDSDDDVPISSHAEVQKMRARAVIDPATGRACAIPT</sequence>
<protein>
    <submittedName>
        <fullName evidence="3">Neurofilament triplet H1-like protein</fullName>
    </submittedName>
</protein>
<keyword evidence="2" id="KW-1185">Reference proteome</keyword>
<evidence type="ECO:0000256" key="1">
    <source>
        <dbReference type="SAM" id="MobiDB-lite"/>
    </source>
</evidence>
<reference evidence="3" key="2">
    <citation type="submission" date="2020-10" db="UniProtKB">
        <authorList>
            <consortium name="WormBaseParasite"/>
        </authorList>
    </citation>
    <scope>IDENTIFICATION</scope>
</reference>
<dbReference type="Proteomes" id="UP000492821">
    <property type="component" value="Unassembled WGS sequence"/>
</dbReference>
<organism evidence="2 3">
    <name type="scientific">Panagrellus redivivus</name>
    <name type="common">Microworm</name>
    <dbReference type="NCBI Taxonomy" id="6233"/>
    <lineage>
        <taxon>Eukaryota</taxon>
        <taxon>Metazoa</taxon>
        <taxon>Ecdysozoa</taxon>
        <taxon>Nematoda</taxon>
        <taxon>Chromadorea</taxon>
        <taxon>Rhabditida</taxon>
        <taxon>Tylenchina</taxon>
        <taxon>Panagrolaimomorpha</taxon>
        <taxon>Panagrolaimoidea</taxon>
        <taxon>Panagrolaimidae</taxon>
        <taxon>Panagrellus</taxon>
    </lineage>
</organism>
<reference evidence="2" key="1">
    <citation type="journal article" date="2013" name="Genetics">
        <title>The draft genome and transcriptome of Panagrellus redivivus are shaped by the harsh demands of a free-living lifestyle.</title>
        <authorList>
            <person name="Srinivasan J."/>
            <person name="Dillman A.R."/>
            <person name="Macchietto M.G."/>
            <person name="Heikkinen L."/>
            <person name="Lakso M."/>
            <person name="Fracchia K.M."/>
            <person name="Antoshechkin I."/>
            <person name="Mortazavi A."/>
            <person name="Wong G."/>
            <person name="Sternberg P.W."/>
        </authorList>
    </citation>
    <scope>NUCLEOTIDE SEQUENCE [LARGE SCALE GENOMIC DNA]</scope>
    <source>
        <strain evidence="2">MT8872</strain>
    </source>
</reference>